<dbReference type="STRING" id="571933.SAMN05216362_1666"/>
<proteinExistence type="predicted"/>
<dbReference type="Pfam" id="PF10776">
    <property type="entry name" value="DUF2600"/>
    <property type="match status" value="1"/>
</dbReference>
<organism evidence="1 2">
    <name type="scientific">Piscibacillus halophilus</name>
    <dbReference type="NCBI Taxonomy" id="571933"/>
    <lineage>
        <taxon>Bacteria</taxon>
        <taxon>Bacillati</taxon>
        <taxon>Bacillota</taxon>
        <taxon>Bacilli</taxon>
        <taxon>Bacillales</taxon>
        <taxon>Bacillaceae</taxon>
        <taxon>Piscibacillus</taxon>
    </lineage>
</organism>
<evidence type="ECO:0000313" key="1">
    <source>
        <dbReference type="EMBL" id="SER24936.1"/>
    </source>
</evidence>
<name>A0A1H9MMK5_9BACI</name>
<dbReference type="InterPro" id="IPR019712">
    <property type="entry name" value="YtpB-like"/>
</dbReference>
<dbReference type="RefSeq" id="WP_091776247.1">
    <property type="nucleotide sequence ID" value="NZ_FOES01000066.1"/>
</dbReference>
<sequence length="358" mass="41422">MTLSVPKTLPTLLLTCYKNIFPEVRKQLAKWEAFSERIPNDELRVQAKASIGSKTFHCEGGAIYATLAEESWKDAIKFIVAYQTISDYLDNLCDRSTSMDPDDFRRLHDSMLHAISNDSISNDENYYELRDDQDDGGYLQSLVETCQSVVQSIPNYERIYPSIKRLAQLYIDLQVHKHVSLDERVPRLTTWFEKENEHDFILWNEFSAVTGSTIGIFSIVSYGLNGLNYSGQIMKAYFPYMQGLHILLDYYIDQQEDQEEGDLNFCHYYGDEHKTIERLKFFINGSRKSTRGLPDSAFHQLIVSGLVGLYLSDFKADELKSGEEYKKELLRHSGLSAKWIYLNGRAYRKWKKKKGLGE</sequence>
<dbReference type="OrthoDB" id="2371262at2"/>
<gene>
    <name evidence="1" type="ORF">SAMN05216362_1666</name>
</gene>
<dbReference type="AlphaFoldDB" id="A0A1H9MMK5"/>
<evidence type="ECO:0000313" key="2">
    <source>
        <dbReference type="Proteomes" id="UP000199427"/>
    </source>
</evidence>
<keyword evidence="2" id="KW-1185">Reference proteome</keyword>
<dbReference type="Proteomes" id="UP000199427">
    <property type="component" value="Unassembled WGS sequence"/>
</dbReference>
<protein>
    <submittedName>
        <fullName evidence="1">Tetraprenyl-beta-curcumene synthase</fullName>
    </submittedName>
</protein>
<accession>A0A1H9MMK5</accession>
<reference evidence="1 2" key="1">
    <citation type="submission" date="2016-10" db="EMBL/GenBank/DDBJ databases">
        <authorList>
            <person name="de Groot N.N."/>
        </authorList>
    </citation>
    <scope>NUCLEOTIDE SEQUENCE [LARGE SCALE GENOMIC DNA]</scope>
    <source>
        <strain evidence="1 2">DSM 21633</strain>
    </source>
</reference>
<dbReference type="EMBL" id="FOES01000066">
    <property type="protein sequence ID" value="SER24936.1"/>
    <property type="molecule type" value="Genomic_DNA"/>
</dbReference>